<evidence type="ECO:0000259" key="3">
    <source>
        <dbReference type="SMART" id="SM00179"/>
    </source>
</evidence>
<dbReference type="OrthoDB" id="6136115at2759"/>
<dbReference type="EnsemblMetazoa" id="HelroT171175">
    <property type="protein sequence ID" value="HelroP171175"/>
    <property type="gene ID" value="HelroG171175"/>
</dbReference>
<dbReference type="PANTHER" id="PTHR39069">
    <property type="entry name" value="ECDYSONE-INDUCIBLE GENE E1, ISOFORM A"/>
    <property type="match status" value="1"/>
</dbReference>
<dbReference type="SMART" id="SM00179">
    <property type="entry name" value="EGF_CA"/>
    <property type="match status" value="2"/>
</dbReference>
<keyword evidence="1" id="KW-1015">Disulfide bond</keyword>
<evidence type="ECO:0000313" key="7">
    <source>
        <dbReference type="Proteomes" id="UP000015101"/>
    </source>
</evidence>
<dbReference type="STRING" id="6412.T1F3W4"/>
<dbReference type="GeneID" id="20203513"/>
<dbReference type="Proteomes" id="UP000015101">
    <property type="component" value="Unassembled WGS sequence"/>
</dbReference>
<feature type="domain" description="EGF-like" evidence="4">
    <location>
        <begin position="982"/>
        <end position="1031"/>
    </location>
</feature>
<proteinExistence type="predicted"/>
<keyword evidence="7" id="KW-1185">Reference proteome</keyword>
<evidence type="ECO:0000259" key="4">
    <source>
        <dbReference type="SMART" id="SM00181"/>
    </source>
</evidence>
<evidence type="ECO:0000313" key="5">
    <source>
        <dbReference type="EMBL" id="ESO05535.1"/>
    </source>
</evidence>
<reference evidence="7" key="1">
    <citation type="submission" date="2012-12" db="EMBL/GenBank/DDBJ databases">
        <authorList>
            <person name="Hellsten U."/>
            <person name="Grimwood J."/>
            <person name="Chapman J.A."/>
            <person name="Shapiro H."/>
            <person name="Aerts A."/>
            <person name="Otillar R.P."/>
            <person name="Terry A.Y."/>
            <person name="Boore J.L."/>
            <person name="Simakov O."/>
            <person name="Marletaz F."/>
            <person name="Cho S.-J."/>
            <person name="Edsinger-Gonzales E."/>
            <person name="Havlak P."/>
            <person name="Kuo D.-H."/>
            <person name="Larsson T."/>
            <person name="Lv J."/>
            <person name="Arendt D."/>
            <person name="Savage R."/>
            <person name="Osoegawa K."/>
            <person name="de Jong P."/>
            <person name="Lindberg D.R."/>
            <person name="Seaver E.C."/>
            <person name="Weisblat D.A."/>
            <person name="Putnam N.H."/>
            <person name="Grigoriev I.V."/>
            <person name="Rokhsar D.S."/>
        </authorList>
    </citation>
    <scope>NUCLEOTIDE SEQUENCE</scope>
</reference>
<dbReference type="OMA" id="FECICET"/>
<feature type="domain" description="EGF-like" evidence="4">
    <location>
        <begin position="510"/>
        <end position="548"/>
    </location>
</feature>
<feature type="domain" description="EGF-like" evidence="4">
    <location>
        <begin position="287"/>
        <end position="318"/>
    </location>
</feature>
<feature type="domain" description="EGF-like calcium-binding" evidence="3">
    <location>
        <begin position="514"/>
        <end position="548"/>
    </location>
</feature>
<feature type="compositionally biased region" description="Low complexity" evidence="2">
    <location>
        <begin position="651"/>
        <end position="681"/>
    </location>
</feature>
<feature type="domain" description="EGF-like" evidence="4">
    <location>
        <begin position="561"/>
        <end position="591"/>
    </location>
</feature>
<sequence>MITTARDGVISAINSTSATGELNCSVGNYRNNSSHECYEVTREFSCSEDSDCSEIRNNSHCSDSKCECNSEYIGIHNDTECVLIEIEMFCNSDDICRKYFAYSKCYEHRCECLEDFEIDDRKMECMARYDMKERCLSDVECIQRLNHSSCFENRCTCLPDYISKNISIGNVTYEDCVLRATSNDLVKFENKNCSVMNNETELLWDDIFECICETGYIPDFNSSDVPICAPRTLSHNDNCTDTLHCNATITNAICLNNKCVCDFNHTPVSDHQCRKRRLYDYCLSEDECTNIHNHSQCVNDTCLCKKGYQANELLDSCARRRVGMSSCNHDRDCHRAVNNSMCSAANICQCQLGYNSVDGGTVCRSVRILDNCSNDEHCYISVGNSFCGGNFTCACLLGYVPDESLTRCLKLKINDGFCGSDLECSTAVNNSICLSDTCTCVSGYAVGPDHDACIRRKLGDQNCSTKPDCSDAILNGNCSQDGVCVCDTGHYSVANESYTCTRRILNDNSTCSEDIDCSSVIDYSVCDNSSRCHCVLGYIGSLNNSYCQPRILKDVCQINEDCNTTIESSLCLNEKCACLSGYTNVSASFCRKRVVGADDCNEDRDCYDAVRNSICESVSKHFVSELHFAVGNPRSNSKMESNDRQDGDENGGSSSSNDSDCTSNSSGSIGDSSSSISSSNINNSSSRNAILKMKRCFCQLGHYEEQNGTVCTRRVIGDGCKEDTECYYAVSHSICDTVHKNCTCDYDHMVEWPVVTKCVDRPVIEQYKPDEVLRTFRTTMQCGRVNRYHKYSQQCARTRACDVGWKYRGMYDRQINDCFHITILLMPEANVYKVRLNSSMIVGRYELVPLKFNSFTYTYNITSDSYWENNLRIGFYGVDMILRDWAGKIPDGVLTSKNSTYVNIASRFLSSKILNFKAIPDGIQTEIAVHFKLSVETSITDMNLLNEMLFIYLNISEGQVGLSKIYTTKPYHLNVRVEDFDECDNSHSTKEKNSLRYDCDLNAICIKLDGYYKCVCNNKFTDVNMDGRTCKHKDNVLLQFEINRVPSE</sequence>
<feature type="domain" description="EGF-like" evidence="4">
    <location>
        <begin position="124"/>
        <end position="177"/>
    </location>
</feature>
<dbReference type="AlphaFoldDB" id="T1F3W4"/>
<dbReference type="InterPro" id="IPR000742">
    <property type="entry name" value="EGF"/>
</dbReference>
<dbReference type="EMBL" id="KB096325">
    <property type="protein sequence ID" value="ESO05535.1"/>
    <property type="molecule type" value="Genomic_DNA"/>
</dbReference>
<dbReference type="KEGG" id="hro:HELRODRAFT_171175"/>
<protein>
    <recommendedName>
        <fullName evidence="8">EGF-like domain-containing protein</fullName>
    </recommendedName>
</protein>
<feature type="region of interest" description="Disordered" evidence="2">
    <location>
        <begin position="633"/>
        <end position="681"/>
    </location>
</feature>
<dbReference type="SMART" id="SM00181">
    <property type="entry name" value="EGF"/>
    <property type="match status" value="9"/>
</dbReference>
<evidence type="ECO:0000256" key="2">
    <source>
        <dbReference type="SAM" id="MobiDB-lite"/>
    </source>
</evidence>
<evidence type="ECO:0000313" key="6">
    <source>
        <dbReference type="EnsemblMetazoa" id="HelroP171175"/>
    </source>
</evidence>
<dbReference type="CTD" id="20203513"/>
<feature type="domain" description="EGF-like" evidence="4">
    <location>
        <begin position="36"/>
        <end position="82"/>
    </location>
</feature>
<dbReference type="InterPro" id="IPR009030">
    <property type="entry name" value="Growth_fac_rcpt_cys_sf"/>
</dbReference>
<evidence type="ECO:0000256" key="1">
    <source>
        <dbReference type="ARBA" id="ARBA00023157"/>
    </source>
</evidence>
<dbReference type="InterPro" id="IPR001881">
    <property type="entry name" value="EGF-like_Ca-bd_dom"/>
</dbReference>
<reference evidence="6" key="3">
    <citation type="submission" date="2015-06" db="UniProtKB">
        <authorList>
            <consortium name="EnsemblMetazoa"/>
        </authorList>
    </citation>
    <scope>IDENTIFICATION</scope>
</reference>
<feature type="domain" description="EGF-like" evidence="4">
    <location>
        <begin position="417"/>
        <end position="454"/>
    </location>
</feature>
<dbReference type="EMBL" id="AMQM01003819">
    <property type="status" value="NOT_ANNOTATED_CDS"/>
    <property type="molecule type" value="Genomic_DNA"/>
</dbReference>
<gene>
    <name evidence="6" type="primary">20203513</name>
    <name evidence="5" type="ORF">HELRODRAFT_171175</name>
</gene>
<dbReference type="InParanoid" id="T1F3W4"/>
<feature type="domain" description="EGF-like" evidence="4">
    <location>
        <begin position="362"/>
        <end position="409"/>
    </location>
</feature>
<dbReference type="PANTHER" id="PTHR39069:SF8">
    <property type="entry name" value="FI17111P1"/>
    <property type="match status" value="1"/>
</dbReference>
<evidence type="ECO:0008006" key="8">
    <source>
        <dbReference type="Google" id="ProtNLM"/>
    </source>
</evidence>
<feature type="domain" description="EGF-like" evidence="4">
    <location>
        <begin position="462"/>
        <end position="501"/>
    </location>
</feature>
<organism evidence="6 7">
    <name type="scientific">Helobdella robusta</name>
    <name type="common">Californian leech</name>
    <dbReference type="NCBI Taxonomy" id="6412"/>
    <lineage>
        <taxon>Eukaryota</taxon>
        <taxon>Metazoa</taxon>
        <taxon>Spiralia</taxon>
        <taxon>Lophotrochozoa</taxon>
        <taxon>Annelida</taxon>
        <taxon>Clitellata</taxon>
        <taxon>Hirudinea</taxon>
        <taxon>Rhynchobdellida</taxon>
        <taxon>Glossiphoniidae</taxon>
        <taxon>Helobdella</taxon>
    </lineage>
</organism>
<dbReference type="GO" id="GO:0005509">
    <property type="term" value="F:calcium ion binding"/>
    <property type="evidence" value="ECO:0007669"/>
    <property type="project" value="InterPro"/>
</dbReference>
<dbReference type="RefSeq" id="XP_009016168.1">
    <property type="nucleotide sequence ID" value="XM_009017920.1"/>
</dbReference>
<dbReference type="SUPFAM" id="SSF57184">
    <property type="entry name" value="Growth factor receptor domain"/>
    <property type="match status" value="1"/>
</dbReference>
<dbReference type="Gene3D" id="2.10.25.10">
    <property type="entry name" value="Laminin"/>
    <property type="match status" value="1"/>
</dbReference>
<name>T1F3W4_HELRO</name>
<feature type="domain" description="EGF-like calcium-binding" evidence="3">
    <location>
        <begin position="979"/>
        <end position="1031"/>
    </location>
</feature>
<dbReference type="eggNOG" id="KOG1225">
    <property type="taxonomic scope" value="Eukaryota"/>
</dbReference>
<dbReference type="HOGENOM" id="CLU_291394_0_0_1"/>
<accession>T1F3W4</accession>
<reference evidence="5 7" key="2">
    <citation type="journal article" date="2013" name="Nature">
        <title>Insights into bilaterian evolution from three spiralian genomes.</title>
        <authorList>
            <person name="Simakov O."/>
            <person name="Marletaz F."/>
            <person name="Cho S.J."/>
            <person name="Edsinger-Gonzales E."/>
            <person name="Havlak P."/>
            <person name="Hellsten U."/>
            <person name="Kuo D.H."/>
            <person name="Larsson T."/>
            <person name="Lv J."/>
            <person name="Arendt D."/>
            <person name="Savage R."/>
            <person name="Osoegawa K."/>
            <person name="de Jong P."/>
            <person name="Grimwood J."/>
            <person name="Chapman J.A."/>
            <person name="Shapiro H."/>
            <person name="Aerts A."/>
            <person name="Otillar R.P."/>
            <person name="Terry A.Y."/>
            <person name="Boore J.L."/>
            <person name="Grigoriev I.V."/>
            <person name="Lindberg D.R."/>
            <person name="Seaver E.C."/>
            <person name="Weisblat D.A."/>
            <person name="Putnam N.H."/>
            <person name="Rokhsar D.S."/>
        </authorList>
    </citation>
    <scope>NUCLEOTIDE SEQUENCE</scope>
</reference>